<reference evidence="3" key="1">
    <citation type="journal article" date="2018" name="Nat. Microbiol.">
        <title>Leveraging single-cell genomics to expand the fungal tree of life.</title>
        <authorList>
            <person name="Ahrendt S.R."/>
            <person name="Quandt C.A."/>
            <person name="Ciobanu D."/>
            <person name="Clum A."/>
            <person name="Salamov A."/>
            <person name="Andreopoulos B."/>
            <person name="Cheng J.F."/>
            <person name="Woyke T."/>
            <person name="Pelin A."/>
            <person name="Henrissat B."/>
            <person name="Reynolds N.K."/>
            <person name="Benny G.L."/>
            <person name="Smith M.E."/>
            <person name="James T.Y."/>
            <person name="Grigoriev I.V."/>
        </authorList>
    </citation>
    <scope>NUCLEOTIDE SEQUENCE [LARGE SCALE GENOMIC DNA]</scope>
    <source>
        <strain evidence="3">CSF55</strain>
    </source>
</reference>
<organism evidence="2 3">
    <name type="scientific">Rozella allomycis (strain CSF55)</name>
    <dbReference type="NCBI Taxonomy" id="988480"/>
    <lineage>
        <taxon>Eukaryota</taxon>
        <taxon>Fungi</taxon>
        <taxon>Fungi incertae sedis</taxon>
        <taxon>Cryptomycota</taxon>
        <taxon>Cryptomycota incertae sedis</taxon>
        <taxon>Rozella</taxon>
    </lineage>
</organism>
<feature type="domain" description="UEV" evidence="1">
    <location>
        <begin position="1"/>
        <end position="127"/>
    </location>
</feature>
<dbReference type="InterPro" id="IPR052070">
    <property type="entry name" value="ESCRT-I_UEV_domain"/>
</dbReference>
<evidence type="ECO:0000313" key="2">
    <source>
        <dbReference type="EMBL" id="RKP18292.1"/>
    </source>
</evidence>
<dbReference type="EMBL" id="ML005502">
    <property type="protein sequence ID" value="RKP18292.1"/>
    <property type="molecule type" value="Genomic_DNA"/>
</dbReference>
<evidence type="ECO:0000259" key="1">
    <source>
        <dbReference type="PROSITE" id="PS51322"/>
    </source>
</evidence>
<evidence type="ECO:0000313" key="3">
    <source>
        <dbReference type="Proteomes" id="UP000281549"/>
    </source>
</evidence>
<dbReference type="GO" id="GO:0015031">
    <property type="term" value="P:protein transport"/>
    <property type="evidence" value="ECO:0007669"/>
    <property type="project" value="InterPro"/>
</dbReference>
<feature type="non-terminal residue" evidence="2">
    <location>
        <position position="132"/>
    </location>
</feature>
<dbReference type="Pfam" id="PF05743">
    <property type="entry name" value="UEV"/>
    <property type="match status" value="1"/>
</dbReference>
<protein>
    <submittedName>
        <fullName evidence="2">The Tsg101 Uev domain in complex with Fa459 peptide</fullName>
    </submittedName>
</protein>
<dbReference type="PROSITE" id="PS51322">
    <property type="entry name" value="UEV"/>
    <property type="match status" value="1"/>
</dbReference>
<dbReference type="InterPro" id="IPR008883">
    <property type="entry name" value="UEV_N"/>
</dbReference>
<dbReference type="GO" id="GO:0000813">
    <property type="term" value="C:ESCRT I complex"/>
    <property type="evidence" value="ECO:0007669"/>
    <property type="project" value="TreeGrafter"/>
</dbReference>
<proteinExistence type="predicted"/>
<gene>
    <name evidence="2" type="ORF">ROZALSC1DRAFT_4672</name>
</gene>
<dbReference type="Proteomes" id="UP000281549">
    <property type="component" value="Unassembled WGS sequence"/>
</dbReference>
<dbReference type="CDD" id="cd11685">
    <property type="entry name" value="UEV_TSG101-like"/>
    <property type="match status" value="1"/>
</dbReference>
<name>A0A4P9YH01_ROZAC</name>
<dbReference type="GO" id="GO:0043130">
    <property type="term" value="F:ubiquitin binding"/>
    <property type="evidence" value="ECO:0007669"/>
    <property type="project" value="TreeGrafter"/>
</dbReference>
<dbReference type="Gene3D" id="3.10.110.10">
    <property type="entry name" value="Ubiquitin Conjugating Enzyme"/>
    <property type="match status" value="1"/>
</dbReference>
<dbReference type="AlphaFoldDB" id="A0A4P9YH01"/>
<dbReference type="SUPFAM" id="SSF54495">
    <property type="entry name" value="UBC-like"/>
    <property type="match status" value="1"/>
</dbReference>
<sequence length="132" mass="15648">YKHRDRTATDVQWALKEFRNLLLEVQEYERSMLYLCLTGTLPIYYRNLQYNIPIQVRIPWSYPYEPPLLLVQPTSNMVIKTSQHVDSRGLFYHPYISYWANQQSSIVGLLHIAKQVFSMQPPVYSKPSQLQP</sequence>
<dbReference type="InterPro" id="IPR016135">
    <property type="entry name" value="UBQ-conjugating_enzyme/RWD"/>
</dbReference>
<accession>A0A4P9YH01</accession>
<feature type="non-terminal residue" evidence="2">
    <location>
        <position position="1"/>
    </location>
</feature>
<dbReference type="PANTHER" id="PTHR23306:SF3">
    <property type="entry name" value="TUMOR SUPPRESSOR PROTEIN 101"/>
    <property type="match status" value="1"/>
</dbReference>
<dbReference type="PANTHER" id="PTHR23306">
    <property type="entry name" value="TUMOR SUSCEPTIBILITY GENE 101 PROTEIN-RELATED"/>
    <property type="match status" value="1"/>
</dbReference>